<reference evidence="2 3" key="1">
    <citation type="submission" date="2024-06" db="EMBL/GenBank/DDBJ databases">
        <authorList>
            <person name="Kaempfer P."/>
            <person name="Viver T."/>
        </authorList>
    </citation>
    <scope>NUCLEOTIDE SEQUENCE [LARGE SCALE GENOMIC DNA]</scope>
    <source>
        <strain evidence="2 3">ST-64</strain>
    </source>
</reference>
<organism evidence="2 3">
    <name type="scientific">Sphingomonas plantiphila</name>
    <dbReference type="NCBI Taxonomy" id="3163295"/>
    <lineage>
        <taxon>Bacteria</taxon>
        <taxon>Pseudomonadati</taxon>
        <taxon>Pseudomonadota</taxon>
        <taxon>Alphaproteobacteria</taxon>
        <taxon>Sphingomonadales</taxon>
        <taxon>Sphingomonadaceae</taxon>
        <taxon>Sphingomonas</taxon>
    </lineage>
</organism>
<proteinExistence type="predicted"/>
<dbReference type="Proteomes" id="UP001629244">
    <property type="component" value="Unassembled WGS sequence"/>
</dbReference>
<keyword evidence="1" id="KW-0812">Transmembrane</keyword>
<dbReference type="RefSeq" id="WP_408076829.1">
    <property type="nucleotide sequence ID" value="NZ_JBELQC010000001.1"/>
</dbReference>
<name>A0ABW8YJK8_9SPHN</name>
<comment type="caution">
    <text evidence="2">The sequence shown here is derived from an EMBL/GenBank/DDBJ whole genome shotgun (WGS) entry which is preliminary data.</text>
</comment>
<sequence>MKGASKQPKIGAVRALCLLQKPYDLINATEYLERYYPDATLDAAVIGIYANSLAVAELCKQRGIPVTHIDDPDLYARWVAYLNAKQNLSRALLLVVKALILPLAYLYWFYAFFRLRAQLRGNCYDLVILDAWRSKCFYLSAMPAGALISITDGGYSTLHYGLCPAFERGGARELVATSLRQQRPLMPGLLRKLAVARFSAQTPFFTCYAREFAADCAFPVLTNDYRHCSAVLGAKTLRRGVMIMGIPRLKHIDTYIRHALDAQTAAGLPRDVATIEYRFHPTDRNRTRLDANYGKMIERGVAERGMSSSYPRYSLEMDFLDQAEIPEIIVTYASSSVPWIEQVFGSRVRLIRVADR</sequence>
<gene>
    <name evidence="2" type="ORF">ABS767_02725</name>
</gene>
<accession>A0ABW8YJK8</accession>
<keyword evidence="1" id="KW-0472">Membrane</keyword>
<evidence type="ECO:0000256" key="1">
    <source>
        <dbReference type="SAM" id="Phobius"/>
    </source>
</evidence>
<protein>
    <submittedName>
        <fullName evidence="2">NAD(P)-dependent oxidoreductase</fullName>
    </submittedName>
</protein>
<dbReference type="EMBL" id="JBELQC010000001">
    <property type="protein sequence ID" value="MFL9839867.1"/>
    <property type="molecule type" value="Genomic_DNA"/>
</dbReference>
<feature type="transmembrane region" description="Helical" evidence="1">
    <location>
        <begin position="91"/>
        <end position="113"/>
    </location>
</feature>
<keyword evidence="1" id="KW-1133">Transmembrane helix</keyword>
<evidence type="ECO:0000313" key="3">
    <source>
        <dbReference type="Proteomes" id="UP001629244"/>
    </source>
</evidence>
<evidence type="ECO:0000313" key="2">
    <source>
        <dbReference type="EMBL" id="MFL9839867.1"/>
    </source>
</evidence>
<keyword evidence="3" id="KW-1185">Reference proteome</keyword>